<dbReference type="AlphaFoldDB" id="A0AAW1JX65"/>
<dbReference type="EMBL" id="JASPKY010000308">
    <property type="protein sequence ID" value="KAK9709509.1"/>
    <property type="molecule type" value="Genomic_DNA"/>
</dbReference>
<keyword evidence="3" id="KW-1185">Reference proteome</keyword>
<feature type="region of interest" description="Disordered" evidence="1">
    <location>
        <begin position="14"/>
        <end position="52"/>
    </location>
</feature>
<sequence length="90" mass="10360">MDVQIKIRKIRTSRSSIIFPPESGNKENTDEDPDEEDNAVRNNLPGSQLPAEDEFLQDFGTYGYVNGNEEEEEEKENEAIEEVNENEVRQ</sequence>
<dbReference type="Proteomes" id="UP001458880">
    <property type="component" value="Unassembled WGS sequence"/>
</dbReference>
<feature type="compositionally biased region" description="Acidic residues" evidence="1">
    <location>
        <begin position="68"/>
        <end position="90"/>
    </location>
</feature>
<gene>
    <name evidence="2" type="ORF">QE152_g26573</name>
</gene>
<proteinExistence type="predicted"/>
<name>A0AAW1JX65_POPJA</name>
<evidence type="ECO:0000313" key="2">
    <source>
        <dbReference type="EMBL" id="KAK9709509.1"/>
    </source>
</evidence>
<feature type="region of interest" description="Disordered" evidence="1">
    <location>
        <begin position="65"/>
        <end position="90"/>
    </location>
</feature>
<comment type="caution">
    <text evidence="2">The sequence shown here is derived from an EMBL/GenBank/DDBJ whole genome shotgun (WGS) entry which is preliminary data.</text>
</comment>
<evidence type="ECO:0000313" key="3">
    <source>
        <dbReference type="Proteomes" id="UP001458880"/>
    </source>
</evidence>
<reference evidence="2 3" key="1">
    <citation type="journal article" date="2024" name="BMC Genomics">
        <title>De novo assembly and annotation of Popillia japonica's genome with initial clues to its potential as an invasive pest.</title>
        <authorList>
            <person name="Cucini C."/>
            <person name="Boschi S."/>
            <person name="Funari R."/>
            <person name="Cardaioli E."/>
            <person name="Iannotti N."/>
            <person name="Marturano G."/>
            <person name="Paoli F."/>
            <person name="Bruttini M."/>
            <person name="Carapelli A."/>
            <person name="Frati F."/>
            <person name="Nardi F."/>
        </authorList>
    </citation>
    <scope>NUCLEOTIDE SEQUENCE [LARGE SCALE GENOMIC DNA]</scope>
    <source>
        <strain evidence="2">DMR45628</strain>
    </source>
</reference>
<evidence type="ECO:0000256" key="1">
    <source>
        <dbReference type="SAM" id="MobiDB-lite"/>
    </source>
</evidence>
<protein>
    <submittedName>
        <fullName evidence="2">Uncharacterized protein</fullName>
    </submittedName>
</protein>
<accession>A0AAW1JX65</accession>
<organism evidence="2 3">
    <name type="scientific">Popillia japonica</name>
    <name type="common">Japanese beetle</name>
    <dbReference type="NCBI Taxonomy" id="7064"/>
    <lineage>
        <taxon>Eukaryota</taxon>
        <taxon>Metazoa</taxon>
        <taxon>Ecdysozoa</taxon>
        <taxon>Arthropoda</taxon>
        <taxon>Hexapoda</taxon>
        <taxon>Insecta</taxon>
        <taxon>Pterygota</taxon>
        <taxon>Neoptera</taxon>
        <taxon>Endopterygota</taxon>
        <taxon>Coleoptera</taxon>
        <taxon>Polyphaga</taxon>
        <taxon>Scarabaeiformia</taxon>
        <taxon>Scarabaeidae</taxon>
        <taxon>Rutelinae</taxon>
        <taxon>Popillia</taxon>
    </lineage>
</organism>